<dbReference type="EMBL" id="CP001291">
    <property type="protein sequence ID" value="ACK73521.1"/>
    <property type="molecule type" value="Genomic_DNA"/>
</dbReference>
<dbReference type="HOGENOM" id="CLU_080736_0_0_3"/>
<reference evidence="4" key="1">
    <citation type="journal article" date="2011" name="MBio">
        <title>Novel metabolic attributes of the genus Cyanothece, comprising a group of unicellular nitrogen-fixing Cyanobacteria.</title>
        <authorList>
            <person name="Bandyopadhyay A."/>
            <person name="Elvitigala T."/>
            <person name="Welsh E."/>
            <person name="Stockel J."/>
            <person name="Liberton M."/>
            <person name="Min H."/>
            <person name="Sherman L.A."/>
            <person name="Pakrasi H.B."/>
        </authorList>
    </citation>
    <scope>NUCLEOTIDE SEQUENCE [LARGE SCALE GENOMIC DNA]</scope>
    <source>
        <strain evidence="4">PCC 7424</strain>
    </source>
</reference>
<keyword evidence="4" id="KW-1185">Reference proteome</keyword>
<dbReference type="OrthoDB" id="564775at2"/>
<gene>
    <name evidence="3" type="ordered locus">PCC7424_5171</name>
</gene>
<dbReference type="InterPro" id="IPR036465">
    <property type="entry name" value="vWFA_dom_sf"/>
</dbReference>
<dbReference type="RefSeq" id="WP_015957100.1">
    <property type="nucleotide sequence ID" value="NC_011729.1"/>
</dbReference>
<dbReference type="Pfam" id="PF13519">
    <property type="entry name" value="VWA_2"/>
    <property type="match status" value="1"/>
</dbReference>
<evidence type="ECO:0000313" key="4">
    <source>
        <dbReference type="Proteomes" id="UP000002384"/>
    </source>
</evidence>
<dbReference type="STRING" id="65393.PCC7424_5171"/>
<organism evidence="3 4">
    <name type="scientific">Gloeothece citriformis (strain PCC 7424)</name>
    <name type="common">Cyanothece sp. (strain PCC 7424)</name>
    <dbReference type="NCBI Taxonomy" id="65393"/>
    <lineage>
        <taxon>Bacteria</taxon>
        <taxon>Bacillati</taxon>
        <taxon>Cyanobacteriota</taxon>
        <taxon>Cyanophyceae</taxon>
        <taxon>Oscillatoriophycideae</taxon>
        <taxon>Chroococcales</taxon>
        <taxon>Aphanothecaceae</taxon>
        <taxon>Gloeothece</taxon>
        <taxon>Gloeothece citriformis</taxon>
    </lineage>
</organism>
<sequence>MTNIYRRPLWLYPLFQIPLILLGICLILAVLVWLLGFGRPQVAVAIALDLSASTYDIDTQFNAPGTIMYQEIEAVKAYVDKNVSLKQPNQIQIFGFASGVRPLTRSFQTDNEQIKQELDQAIQPSLIDILGGGTELNLAISEGTDVLSQISDRCRELLIVSDGAVVIDPRVIKDAQENNVKINAIIIGTNSLEIEQATQQTKGIYGSCNIMG</sequence>
<dbReference type="Proteomes" id="UP000002384">
    <property type="component" value="Chromosome"/>
</dbReference>
<evidence type="ECO:0000313" key="3">
    <source>
        <dbReference type="EMBL" id="ACK73521.1"/>
    </source>
</evidence>
<dbReference type="eggNOG" id="COG2304">
    <property type="taxonomic scope" value="Bacteria"/>
</dbReference>
<feature type="domain" description="VWFA" evidence="2">
    <location>
        <begin position="45"/>
        <end position="163"/>
    </location>
</feature>
<dbReference type="SUPFAM" id="SSF53300">
    <property type="entry name" value="vWA-like"/>
    <property type="match status" value="1"/>
</dbReference>
<dbReference type="AlphaFoldDB" id="B7KI34"/>
<dbReference type="InterPro" id="IPR002035">
    <property type="entry name" value="VWF_A"/>
</dbReference>
<proteinExistence type="predicted"/>
<evidence type="ECO:0000259" key="2">
    <source>
        <dbReference type="Pfam" id="PF13519"/>
    </source>
</evidence>
<evidence type="ECO:0000256" key="1">
    <source>
        <dbReference type="SAM" id="Phobius"/>
    </source>
</evidence>
<name>B7KI34_GLOC7</name>
<keyword evidence="1" id="KW-0812">Transmembrane</keyword>
<dbReference type="KEGG" id="cyc:PCC7424_5171"/>
<protein>
    <recommendedName>
        <fullName evidence="2">VWFA domain-containing protein</fullName>
    </recommendedName>
</protein>
<keyword evidence="1" id="KW-0472">Membrane</keyword>
<dbReference type="CDD" id="cd00198">
    <property type="entry name" value="vWFA"/>
    <property type="match status" value="1"/>
</dbReference>
<accession>B7KI34</accession>
<dbReference type="Gene3D" id="3.40.50.410">
    <property type="entry name" value="von Willebrand factor, type A domain"/>
    <property type="match status" value="1"/>
</dbReference>
<keyword evidence="1" id="KW-1133">Transmembrane helix</keyword>
<feature type="transmembrane region" description="Helical" evidence="1">
    <location>
        <begin position="12"/>
        <end position="35"/>
    </location>
</feature>